<evidence type="ECO:0000256" key="3">
    <source>
        <dbReference type="ARBA" id="ARBA00022853"/>
    </source>
</evidence>
<organism evidence="8 9">
    <name type="scientific">Brachionus calyciflorus</name>
    <dbReference type="NCBI Taxonomy" id="104777"/>
    <lineage>
        <taxon>Eukaryota</taxon>
        <taxon>Metazoa</taxon>
        <taxon>Spiralia</taxon>
        <taxon>Gnathifera</taxon>
        <taxon>Rotifera</taxon>
        <taxon>Eurotatoria</taxon>
        <taxon>Monogononta</taxon>
        <taxon>Pseudotrocha</taxon>
        <taxon>Ploima</taxon>
        <taxon>Brachionidae</taxon>
        <taxon>Brachionus</taxon>
    </lineage>
</organism>
<feature type="region of interest" description="Disordered" evidence="7">
    <location>
        <begin position="84"/>
        <end position="138"/>
    </location>
</feature>
<dbReference type="OrthoDB" id="5595141at2759"/>
<name>A0A813M2F2_9BILA</name>
<evidence type="ECO:0000256" key="1">
    <source>
        <dbReference type="ARBA" id="ARBA00004123"/>
    </source>
</evidence>
<reference evidence="8" key="1">
    <citation type="submission" date="2021-02" db="EMBL/GenBank/DDBJ databases">
        <authorList>
            <person name="Nowell W R."/>
        </authorList>
    </citation>
    <scope>NUCLEOTIDE SEQUENCE</scope>
    <source>
        <strain evidence="8">Ploen Becks lab</strain>
    </source>
</reference>
<proteinExistence type="inferred from homology"/>
<comment type="caution">
    <text evidence="8">The sequence shown here is derived from an EMBL/GenBank/DDBJ whole genome shotgun (WGS) entry which is preliminary data.</text>
</comment>
<comment type="subcellular location">
    <subcellularLocation>
        <location evidence="1">Nucleus</location>
    </subcellularLocation>
</comment>
<dbReference type="GO" id="GO:0006325">
    <property type="term" value="P:chromatin organization"/>
    <property type="evidence" value="ECO:0007669"/>
    <property type="project" value="UniProtKB-KW"/>
</dbReference>
<dbReference type="EMBL" id="CAJNOC010000027">
    <property type="protein sequence ID" value="CAF0707841.1"/>
    <property type="molecule type" value="Genomic_DNA"/>
</dbReference>
<dbReference type="AlphaFoldDB" id="A0A813M2F2"/>
<evidence type="ECO:0008006" key="10">
    <source>
        <dbReference type="Google" id="ProtNLM"/>
    </source>
</evidence>
<sequence length="138" mass="15932">MSAIIWTPEMEVNLFYAMIDHKPVGENKHFHMAFIYEKFNNLSDKKLSVEQLWQHLNALYDLQGLDENEIIAFPNEETEFTLKDFDKIKNNPQNQSEDLSESNKSNNNEKNKDDQRKSMGSGNANKSKSKSSSSKKGK</sequence>
<keyword evidence="6" id="KW-0539">Nucleus</keyword>
<gene>
    <name evidence="8" type="ORF">OXX778_LOCUS533</name>
</gene>
<keyword evidence="3" id="KW-0156">Chromatin regulator</keyword>
<evidence type="ECO:0000256" key="2">
    <source>
        <dbReference type="ARBA" id="ARBA00007117"/>
    </source>
</evidence>
<feature type="compositionally biased region" description="Basic residues" evidence="7">
    <location>
        <begin position="127"/>
        <end position="138"/>
    </location>
</feature>
<keyword evidence="9" id="KW-1185">Reference proteome</keyword>
<dbReference type="Pfam" id="PF07904">
    <property type="entry name" value="Eaf7"/>
    <property type="match status" value="1"/>
</dbReference>
<dbReference type="Proteomes" id="UP000663879">
    <property type="component" value="Unassembled WGS sequence"/>
</dbReference>
<dbReference type="GO" id="GO:0005634">
    <property type="term" value="C:nucleus"/>
    <property type="evidence" value="ECO:0007669"/>
    <property type="project" value="UniProtKB-SubCell"/>
</dbReference>
<dbReference type="GO" id="GO:0006357">
    <property type="term" value="P:regulation of transcription by RNA polymerase II"/>
    <property type="evidence" value="ECO:0007669"/>
    <property type="project" value="TreeGrafter"/>
</dbReference>
<dbReference type="GO" id="GO:0035267">
    <property type="term" value="C:NuA4 histone acetyltransferase complex"/>
    <property type="evidence" value="ECO:0007669"/>
    <property type="project" value="TreeGrafter"/>
</dbReference>
<evidence type="ECO:0000313" key="8">
    <source>
        <dbReference type="EMBL" id="CAF0707841.1"/>
    </source>
</evidence>
<keyword evidence="5" id="KW-0804">Transcription</keyword>
<evidence type="ECO:0000256" key="4">
    <source>
        <dbReference type="ARBA" id="ARBA00023015"/>
    </source>
</evidence>
<evidence type="ECO:0000313" key="9">
    <source>
        <dbReference type="Proteomes" id="UP000663879"/>
    </source>
</evidence>
<accession>A0A813M2F2</accession>
<evidence type="ECO:0000256" key="6">
    <source>
        <dbReference type="ARBA" id="ARBA00023242"/>
    </source>
</evidence>
<protein>
    <recommendedName>
        <fullName evidence="10">MRG-binding protein</fullName>
    </recommendedName>
</protein>
<feature type="compositionally biased region" description="Basic and acidic residues" evidence="7">
    <location>
        <begin position="107"/>
        <end position="117"/>
    </location>
</feature>
<comment type="similarity">
    <text evidence="2">Belongs to the EAF7 family.</text>
</comment>
<dbReference type="PANTHER" id="PTHR13581">
    <property type="entry name" value="MRG-BINDING PROTEIN"/>
    <property type="match status" value="1"/>
</dbReference>
<dbReference type="PANTHER" id="PTHR13581:SF5">
    <property type="entry name" value="MRG_MORF4L-BINDING PROTEIN"/>
    <property type="match status" value="1"/>
</dbReference>
<dbReference type="InterPro" id="IPR012423">
    <property type="entry name" value="Eaf7/MRGBP"/>
</dbReference>
<keyword evidence="4" id="KW-0805">Transcription regulation</keyword>
<evidence type="ECO:0000256" key="5">
    <source>
        <dbReference type="ARBA" id="ARBA00023163"/>
    </source>
</evidence>
<evidence type="ECO:0000256" key="7">
    <source>
        <dbReference type="SAM" id="MobiDB-lite"/>
    </source>
</evidence>